<dbReference type="RefSeq" id="XP_024731678.1">
    <property type="nucleotide sequence ID" value="XM_024887941.1"/>
</dbReference>
<feature type="transmembrane region" description="Helical" evidence="2">
    <location>
        <begin position="191"/>
        <end position="211"/>
    </location>
</feature>
<feature type="compositionally biased region" description="Basic residues" evidence="1">
    <location>
        <begin position="245"/>
        <end position="262"/>
    </location>
</feature>
<feature type="compositionally biased region" description="Basic residues" evidence="1">
    <location>
        <begin position="111"/>
        <end position="127"/>
    </location>
</feature>
<feature type="transmembrane region" description="Helical" evidence="2">
    <location>
        <begin position="161"/>
        <end position="179"/>
    </location>
</feature>
<organism evidence="3 4">
    <name type="scientific">Hyaloscypha bicolor E</name>
    <dbReference type="NCBI Taxonomy" id="1095630"/>
    <lineage>
        <taxon>Eukaryota</taxon>
        <taxon>Fungi</taxon>
        <taxon>Dikarya</taxon>
        <taxon>Ascomycota</taxon>
        <taxon>Pezizomycotina</taxon>
        <taxon>Leotiomycetes</taxon>
        <taxon>Helotiales</taxon>
        <taxon>Hyaloscyphaceae</taxon>
        <taxon>Hyaloscypha</taxon>
        <taxon>Hyaloscypha bicolor</taxon>
    </lineage>
</organism>
<dbReference type="EMBL" id="KZ613859">
    <property type="protein sequence ID" value="PMD54774.1"/>
    <property type="molecule type" value="Genomic_DNA"/>
</dbReference>
<dbReference type="AlphaFoldDB" id="A0A2J6SVI2"/>
<dbReference type="GeneID" id="36596017"/>
<keyword evidence="2" id="KW-0812">Transmembrane</keyword>
<evidence type="ECO:0000313" key="3">
    <source>
        <dbReference type="EMBL" id="PMD54774.1"/>
    </source>
</evidence>
<evidence type="ECO:0000256" key="1">
    <source>
        <dbReference type="SAM" id="MobiDB-lite"/>
    </source>
</evidence>
<evidence type="ECO:0000256" key="2">
    <source>
        <dbReference type="SAM" id="Phobius"/>
    </source>
</evidence>
<dbReference type="InParanoid" id="A0A2J6SVI2"/>
<feature type="region of interest" description="Disordered" evidence="1">
    <location>
        <begin position="224"/>
        <end position="303"/>
    </location>
</feature>
<evidence type="ECO:0000313" key="4">
    <source>
        <dbReference type="Proteomes" id="UP000235371"/>
    </source>
</evidence>
<protein>
    <submittedName>
        <fullName evidence="3">Uncharacterized protein</fullName>
    </submittedName>
</protein>
<gene>
    <name evidence="3" type="ORF">K444DRAFT_697916</name>
</gene>
<keyword evidence="4" id="KW-1185">Reference proteome</keyword>
<accession>A0A2J6SVI2</accession>
<feature type="transmembrane region" description="Helical" evidence="2">
    <location>
        <begin position="55"/>
        <end position="76"/>
    </location>
</feature>
<proteinExistence type="predicted"/>
<dbReference type="OrthoDB" id="10340642at2759"/>
<sequence>MSDIRYHILEMWHVWWDFFRRDARNHWRNIFLLVLADAITRILGLDASYGLNPLLLFPLFLYSLGLLASVIGDTYFELTEKLTGDAQYKSNPPSESGSISKHNAPSGGKTRSNRQRPPQRNRKHKRNYPSQGNPLAKGTPSFKGKHSSKSNPLWRNQLKQGWRATLMLLLAITVCSILIPDTRNGTHQRLWSILFGYLLAPFFNLISYLYFELMEDLPCSSLSKANPPDREQRPPGHPPKSNPAKPKRKPPSKPKRKAKRKPPSPGNRTLKGNHSTEGNRQSETDSHSNGNNATTCNGSRQNNAPTNYLARLAPEIRLQIFKHYFTAFRPERIYRESHYKGHYSKNLLNALHDGSNQRQYEEALEQYQKASNLSFLLPGGGVEKDFVDNLEPSALSPLKEITFGPSVIERLILPDNPSPESGLTNTLRLFSLRSKLAQAKDLHTLTLYLGETGEIVARMSFLFLFISITTFQKLGKMRFCFPSKSTSKERAEKALFMLHQDLSMGMNIPVHRIPQSSEIFGCQHDNYGFIWHCRSGRNIEIEFTIYDG</sequence>
<feature type="compositionally biased region" description="Polar residues" evidence="1">
    <location>
        <begin position="287"/>
        <end position="303"/>
    </location>
</feature>
<name>A0A2J6SVI2_9HELO</name>
<reference evidence="3 4" key="1">
    <citation type="submission" date="2016-04" db="EMBL/GenBank/DDBJ databases">
        <title>A degradative enzymes factory behind the ericoid mycorrhizal symbiosis.</title>
        <authorList>
            <consortium name="DOE Joint Genome Institute"/>
            <person name="Martino E."/>
            <person name="Morin E."/>
            <person name="Grelet G."/>
            <person name="Kuo A."/>
            <person name="Kohler A."/>
            <person name="Daghino S."/>
            <person name="Barry K."/>
            <person name="Choi C."/>
            <person name="Cichocki N."/>
            <person name="Clum A."/>
            <person name="Copeland A."/>
            <person name="Hainaut M."/>
            <person name="Haridas S."/>
            <person name="Labutti K."/>
            <person name="Lindquist E."/>
            <person name="Lipzen A."/>
            <person name="Khouja H.-R."/>
            <person name="Murat C."/>
            <person name="Ohm R."/>
            <person name="Olson A."/>
            <person name="Spatafora J."/>
            <person name="Veneault-Fourrey C."/>
            <person name="Henrissat B."/>
            <person name="Grigoriev I."/>
            <person name="Martin F."/>
            <person name="Perotto S."/>
        </authorList>
    </citation>
    <scope>NUCLEOTIDE SEQUENCE [LARGE SCALE GENOMIC DNA]</scope>
    <source>
        <strain evidence="3 4">E</strain>
    </source>
</reference>
<feature type="compositionally biased region" description="Polar residues" evidence="1">
    <location>
        <begin position="266"/>
        <end position="279"/>
    </location>
</feature>
<feature type="region of interest" description="Disordered" evidence="1">
    <location>
        <begin position="86"/>
        <end position="152"/>
    </location>
</feature>
<keyword evidence="2" id="KW-1133">Transmembrane helix</keyword>
<feature type="compositionally biased region" description="Polar residues" evidence="1">
    <location>
        <begin position="88"/>
        <end position="103"/>
    </location>
</feature>
<keyword evidence="2" id="KW-0472">Membrane</keyword>
<dbReference type="Proteomes" id="UP000235371">
    <property type="component" value="Unassembled WGS sequence"/>
</dbReference>